<dbReference type="KEGG" id="soy:115889089"/>
<gene>
    <name evidence="2" type="primary">LOC115889089</name>
</gene>
<dbReference type="AlphaFoldDB" id="A0A6J2YQ04"/>
<dbReference type="RefSeq" id="XP_030764865.1">
    <property type="nucleotide sequence ID" value="XM_030909005.1"/>
</dbReference>
<protein>
    <submittedName>
        <fullName evidence="2">Uncharacterized protein LOC115889089</fullName>
    </submittedName>
</protein>
<dbReference type="InParanoid" id="A0A6J2YQ04"/>
<name>A0A6J2YQ04_SITOR</name>
<dbReference type="GeneID" id="115889089"/>
<sequence length="206" mass="23996">MDSEMAGPSGIRAMTRREIFDLMSAQNRLDINEKLEFVENHFATLEPYSDEQIKEIKHKFSYVKSEIKRHWIAAKQRLHLFGKNNQTWLRGVFELPKLQTKPGRPKKLFEEASERTKRRKTEELRLSDSPSKIIYAFILVPTKIIFCKVLSSNPDQKQGLWHIFSAPPVFPRRFLRLFEDGADGAAFVGKFDVRITDKLIDISNQS</sequence>
<keyword evidence="1" id="KW-1185">Reference proteome</keyword>
<evidence type="ECO:0000313" key="1">
    <source>
        <dbReference type="Proteomes" id="UP000504635"/>
    </source>
</evidence>
<dbReference type="Proteomes" id="UP000504635">
    <property type="component" value="Unplaced"/>
</dbReference>
<reference evidence="2" key="1">
    <citation type="submission" date="2025-08" db="UniProtKB">
        <authorList>
            <consortium name="RefSeq"/>
        </authorList>
    </citation>
    <scope>IDENTIFICATION</scope>
    <source>
        <tissue evidence="2">Gonads</tissue>
    </source>
</reference>
<proteinExistence type="predicted"/>
<organism evidence="1 2">
    <name type="scientific">Sitophilus oryzae</name>
    <name type="common">Rice weevil</name>
    <name type="synonym">Curculio oryzae</name>
    <dbReference type="NCBI Taxonomy" id="7048"/>
    <lineage>
        <taxon>Eukaryota</taxon>
        <taxon>Metazoa</taxon>
        <taxon>Ecdysozoa</taxon>
        <taxon>Arthropoda</taxon>
        <taxon>Hexapoda</taxon>
        <taxon>Insecta</taxon>
        <taxon>Pterygota</taxon>
        <taxon>Neoptera</taxon>
        <taxon>Endopterygota</taxon>
        <taxon>Coleoptera</taxon>
        <taxon>Polyphaga</taxon>
        <taxon>Cucujiformia</taxon>
        <taxon>Curculionidae</taxon>
        <taxon>Dryophthorinae</taxon>
        <taxon>Sitophilus</taxon>
    </lineage>
</organism>
<accession>A0A6J2YQ04</accession>
<evidence type="ECO:0000313" key="2">
    <source>
        <dbReference type="RefSeq" id="XP_030764865.1"/>
    </source>
</evidence>